<dbReference type="SUPFAM" id="SSF52540">
    <property type="entry name" value="P-loop containing nucleoside triphosphate hydrolases"/>
    <property type="match status" value="1"/>
</dbReference>
<organism evidence="2 3">
    <name type="scientific">Flectobacillus rivi</name>
    <dbReference type="NCBI Taxonomy" id="2984209"/>
    <lineage>
        <taxon>Bacteria</taxon>
        <taxon>Pseudomonadati</taxon>
        <taxon>Bacteroidota</taxon>
        <taxon>Cytophagia</taxon>
        <taxon>Cytophagales</taxon>
        <taxon>Flectobacillaceae</taxon>
        <taxon>Flectobacillus</taxon>
    </lineage>
</organism>
<evidence type="ECO:0000313" key="3">
    <source>
        <dbReference type="Proteomes" id="UP001225761"/>
    </source>
</evidence>
<dbReference type="InterPro" id="IPR056782">
    <property type="entry name" value="HAD_PNKP"/>
</dbReference>
<proteinExistence type="predicted"/>
<feature type="domain" description="Polynucleotide kinase PNKP phosphatase" evidence="1">
    <location>
        <begin position="159"/>
        <end position="291"/>
    </location>
</feature>
<dbReference type="InterPro" id="IPR023214">
    <property type="entry name" value="HAD_sf"/>
</dbReference>
<comment type="caution">
    <text evidence="2">The sequence shown here is derived from an EMBL/GenBank/DDBJ whole genome shotgun (WGS) entry which is preliminary data.</text>
</comment>
<dbReference type="InterPro" id="IPR036412">
    <property type="entry name" value="HAD-like_sf"/>
</dbReference>
<protein>
    <submittedName>
        <fullName evidence="2">AAA family ATPase</fullName>
    </submittedName>
</protein>
<dbReference type="InterPro" id="IPR027417">
    <property type="entry name" value="P-loop_NTPase"/>
</dbReference>
<gene>
    <name evidence="2" type="ORF">QM481_08770</name>
</gene>
<dbReference type="Pfam" id="PF25109">
    <property type="entry name" value="HAD_PNKP"/>
    <property type="match status" value="1"/>
</dbReference>
<evidence type="ECO:0000259" key="1">
    <source>
        <dbReference type="Pfam" id="PF25109"/>
    </source>
</evidence>
<accession>A0ABT6Z0N7</accession>
<sequence>MSQKVLILQGIPASGKSTFAKGLVANSRGLWKRLNKDDMRAMLDNSEHSKENESFVEQLRDMMLFEALKSGKNVVIDDTNLWERPIERVKKVVEQFQKTHRTKVEIEIKPFDVELGTCIERDSQRDSSVGATVVSKLFRQHIVSKEKLYTYSNVDESLPSALVCELDNVLTIAHQRNLQDLFLCENDLVHQPIKELLDIYRAKDYKIILLTQRPETYRRQTQNWLYYNRVEFDELLMYSSGIKGVRCKKEFYEEEIALKYQVKLALETQQEAVDLWRLELQIPCLQVGYGDLY</sequence>
<dbReference type="Gene3D" id="3.40.50.1000">
    <property type="entry name" value="HAD superfamily/HAD-like"/>
    <property type="match status" value="1"/>
</dbReference>
<name>A0ABT6Z0N7_9BACT</name>
<dbReference type="Proteomes" id="UP001225761">
    <property type="component" value="Unassembled WGS sequence"/>
</dbReference>
<keyword evidence="3" id="KW-1185">Reference proteome</keyword>
<evidence type="ECO:0000313" key="2">
    <source>
        <dbReference type="EMBL" id="MDI9874618.1"/>
    </source>
</evidence>
<dbReference type="EMBL" id="JASHIE010000005">
    <property type="protein sequence ID" value="MDI9874618.1"/>
    <property type="molecule type" value="Genomic_DNA"/>
</dbReference>
<dbReference type="RefSeq" id="WP_283381458.1">
    <property type="nucleotide sequence ID" value="NZ_JASHIE010000005.1"/>
</dbReference>
<dbReference type="SUPFAM" id="SSF56784">
    <property type="entry name" value="HAD-like"/>
    <property type="match status" value="1"/>
</dbReference>
<dbReference type="Pfam" id="PF13671">
    <property type="entry name" value="AAA_33"/>
    <property type="match status" value="1"/>
</dbReference>
<dbReference type="Gene3D" id="3.40.50.300">
    <property type="entry name" value="P-loop containing nucleotide triphosphate hydrolases"/>
    <property type="match status" value="1"/>
</dbReference>
<reference evidence="2 3" key="1">
    <citation type="submission" date="2023-05" db="EMBL/GenBank/DDBJ databases">
        <title>Novel species of genus Flectobacillus isolated from stream in China.</title>
        <authorList>
            <person name="Lu H."/>
        </authorList>
    </citation>
    <scope>NUCLEOTIDE SEQUENCE [LARGE SCALE GENOMIC DNA]</scope>
    <source>
        <strain evidence="2 3">LFS242W</strain>
    </source>
</reference>